<dbReference type="InterPro" id="IPR015422">
    <property type="entry name" value="PyrdxlP-dep_Trfase_small"/>
</dbReference>
<dbReference type="GO" id="GO:0009016">
    <property type="term" value="F:succinyldiaminopimelate transaminase activity"/>
    <property type="evidence" value="ECO:0007669"/>
    <property type="project" value="InterPro"/>
</dbReference>
<dbReference type="InterPro" id="IPR015421">
    <property type="entry name" value="PyrdxlP-dep_Trfase_major"/>
</dbReference>
<dbReference type="InterPro" id="IPR050881">
    <property type="entry name" value="LL-DAP_aminotransferase"/>
</dbReference>
<organism evidence="5 6">
    <name type="scientific">Candidatus Endobugula sertula</name>
    <name type="common">Bugula neritina bacterial symbiont</name>
    <dbReference type="NCBI Taxonomy" id="62101"/>
    <lineage>
        <taxon>Bacteria</taxon>
        <taxon>Pseudomonadati</taxon>
        <taxon>Pseudomonadota</taxon>
        <taxon>Gammaproteobacteria</taxon>
        <taxon>Cellvibrionales</taxon>
        <taxon>Cellvibrionaceae</taxon>
        <taxon>Candidatus Endobugula</taxon>
    </lineage>
</organism>
<dbReference type="Proteomes" id="UP000242502">
    <property type="component" value="Unassembled WGS sequence"/>
</dbReference>
<comment type="cofactor">
    <cofactor evidence="1">
        <name>pyridoxal 5'-phosphate</name>
        <dbReference type="ChEBI" id="CHEBI:597326"/>
    </cofactor>
</comment>
<dbReference type="STRING" id="62101.AB835_06420"/>
<dbReference type="Gene3D" id="3.40.640.10">
    <property type="entry name" value="Type I PLP-dependent aspartate aminotransferase-like (Major domain)"/>
    <property type="match status" value="1"/>
</dbReference>
<dbReference type="GO" id="GO:0009089">
    <property type="term" value="P:lysine biosynthetic process via diaminopimelate"/>
    <property type="evidence" value="ECO:0007669"/>
    <property type="project" value="InterPro"/>
</dbReference>
<sequence length="398" mass="45326">MNPNLSRLHPYPFEKLNQAKMGITPDTSLKHIALSIGEPKHQPPPFVLDTLNEQLLKVSQYPTTKGLAELREAISHWTTTRFELNANTLSPDHHILPVNGTREALFAFTQTVINPQEKPLVISPNPFYQIYEGASLLAGAELRLLNCLEDNNYLPDFSNVSEQEWQRCQLLFLCSPGNPTGQLFNNQQYQQLIELADRYNFIIASDECYSELYWDENQPPVGLLQACADIGRDDYQRCIVFHSLSKRSNLPGLRSGFVAGDKTLIEKFLLYRTYHGCAMPTPTQLASISAWQDEQHVVNNRKLYRKKYRDVSDILNGTWNINQPPASFYLWAKTPINDVEFTMQLFAKHHMTVLPGSFLSRTIKGINPGENHVRIALVAPVEECTEAAHRLKTFIQSL</sequence>
<gene>
    <name evidence="5" type="ORF">AB835_06420</name>
</gene>
<dbReference type="CDD" id="cd00609">
    <property type="entry name" value="AAT_like"/>
    <property type="match status" value="1"/>
</dbReference>
<proteinExistence type="predicted"/>
<evidence type="ECO:0000259" key="4">
    <source>
        <dbReference type="Pfam" id="PF00155"/>
    </source>
</evidence>
<evidence type="ECO:0000256" key="2">
    <source>
        <dbReference type="ARBA" id="ARBA00022576"/>
    </source>
</evidence>
<keyword evidence="2" id="KW-0032">Aminotransferase</keyword>
<dbReference type="InterPro" id="IPR019878">
    <property type="entry name" value="DapC_beta/gammaproteobac"/>
</dbReference>
<dbReference type="PANTHER" id="PTHR42832:SF3">
    <property type="entry name" value="L-GLUTAMINE--4-(METHYLSULFANYL)-2-OXOBUTANOATE AMINOTRANSFERASE"/>
    <property type="match status" value="1"/>
</dbReference>
<evidence type="ECO:0000313" key="6">
    <source>
        <dbReference type="Proteomes" id="UP000242502"/>
    </source>
</evidence>
<dbReference type="NCBIfam" id="TIGR03538">
    <property type="entry name" value="DapC_gpp"/>
    <property type="match status" value="1"/>
</dbReference>
<accession>A0A1D2QQS4</accession>
<comment type="caution">
    <text evidence="5">The sequence shown here is derived from an EMBL/GenBank/DDBJ whole genome shotgun (WGS) entry which is preliminary data.</text>
</comment>
<evidence type="ECO:0000256" key="1">
    <source>
        <dbReference type="ARBA" id="ARBA00001933"/>
    </source>
</evidence>
<feature type="domain" description="Aminotransferase class I/classII large" evidence="4">
    <location>
        <begin position="32"/>
        <end position="391"/>
    </location>
</feature>
<evidence type="ECO:0000313" key="5">
    <source>
        <dbReference type="EMBL" id="ODS23948.1"/>
    </source>
</evidence>
<dbReference type="SUPFAM" id="SSF53383">
    <property type="entry name" value="PLP-dependent transferases"/>
    <property type="match status" value="1"/>
</dbReference>
<dbReference type="PANTHER" id="PTHR42832">
    <property type="entry name" value="AMINO ACID AMINOTRANSFERASE"/>
    <property type="match status" value="1"/>
</dbReference>
<keyword evidence="3" id="KW-0808">Transferase</keyword>
<protein>
    <submittedName>
        <fullName evidence="5">Succinyldiaminopimelate transaminase</fullName>
    </submittedName>
</protein>
<reference evidence="5 6" key="1">
    <citation type="journal article" date="2016" name="Appl. Environ. Microbiol.">
        <title>Lack of Overt Genome Reduction in the Bryostatin-Producing Bryozoan Symbiont "Candidatus Endobugula sertula".</title>
        <authorList>
            <person name="Miller I.J."/>
            <person name="Vanee N."/>
            <person name="Fong S.S."/>
            <person name="Lim-Fong G.E."/>
            <person name="Kwan J.C."/>
        </authorList>
    </citation>
    <scope>NUCLEOTIDE SEQUENCE [LARGE SCALE GENOMIC DNA]</scope>
    <source>
        <strain evidence="5">AB1-4</strain>
    </source>
</reference>
<dbReference type="AlphaFoldDB" id="A0A1D2QQS4"/>
<dbReference type="GO" id="GO:0030170">
    <property type="term" value="F:pyridoxal phosphate binding"/>
    <property type="evidence" value="ECO:0007669"/>
    <property type="project" value="InterPro"/>
</dbReference>
<dbReference type="InterPro" id="IPR015424">
    <property type="entry name" value="PyrdxlP-dep_Trfase"/>
</dbReference>
<dbReference type="Gene3D" id="3.90.1150.10">
    <property type="entry name" value="Aspartate Aminotransferase, domain 1"/>
    <property type="match status" value="1"/>
</dbReference>
<dbReference type="Pfam" id="PF00155">
    <property type="entry name" value="Aminotran_1_2"/>
    <property type="match status" value="1"/>
</dbReference>
<dbReference type="EMBL" id="MDLC01000017">
    <property type="protein sequence ID" value="ODS23948.1"/>
    <property type="molecule type" value="Genomic_DNA"/>
</dbReference>
<name>A0A1D2QQS4_9GAMM</name>
<dbReference type="InterPro" id="IPR004839">
    <property type="entry name" value="Aminotransferase_I/II_large"/>
</dbReference>
<evidence type="ECO:0000256" key="3">
    <source>
        <dbReference type="ARBA" id="ARBA00022679"/>
    </source>
</evidence>